<accession>A0A2K3KX82</accession>
<feature type="compositionally biased region" description="Acidic residues" evidence="1">
    <location>
        <begin position="26"/>
        <end position="49"/>
    </location>
</feature>
<dbReference type="EMBL" id="ASHM01116864">
    <property type="protein sequence ID" value="PNX70887.1"/>
    <property type="molecule type" value="Genomic_DNA"/>
</dbReference>
<protein>
    <submittedName>
        <fullName evidence="2">Uncharacterized protein</fullName>
    </submittedName>
</protein>
<proteinExistence type="predicted"/>
<feature type="region of interest" description="Disordered" evidence="1">
    <location>
        <begin position="1"/>
        <end position="49"/>
    </location>
</feature>
<dbReference type="AlphaFoldDB" id="A0A2K3KX82"/>
<evidence type="ECO:0000256" key="1">
    <source>
        <dbReference type="SAM" id="MobiDB-lite"/>
    </source>
</evidence>
<evidence type="ECO:0000313" key="3">
    <source>
        <dbReference type="Proteomes" id="UP000236291"/>
    </source>
</evidence>
<gene>
    <name evidence="2" type="ORF">L195_g057843</name>
</gene>
<comment type="caution">
    <text evidence="2">The sequence shown here is derived from an EMBL/GenBank/DDBJ whole genome shotgun (WGS) entry which is preliminary data.</text>
</comment>
<name>A0A2K3KX82_TRIPR</name>
<dbReference type="Proteomes" id="UP000236291">
    <property type="component" value="Unassembled WGS sequence"/>
</dbReference>
<reference evidence="2 3" key="2">
    <citation type="journal article" date="2017" name="Front. Plant Sci.">
        <title>Gene Classification and Mining of Molecular Markers Useful in Red Clover (Trifolium pratense) Breeding.</title>
        <authorList>
            <person name="Istvanek J."/>
            <person name="Dluhosova J."/>
            <person name="Dluhos P."/>
            <person name="Patkova L."/>
            <person name="Nedelnik J."/>
            <person name="Repkova J."/>
        </authorList>
    </citation>
    <scope>NUCLEOTIDE SEQUENCE [LARGE SCALE GENOMIC DNA]</scope>
    <source>
        <strain evidence="3">cv. Tatra</strain>
        <tissue evidence="2">Young leaves</tissue>
    </source>
</reference>
<organism evidence="2 3">
    <name type="scientific">Trifolium pratense</name>
    <name type="common">Red clover</name>
    <dbReference type="NCBI Taxonomy" id="57577"/>
    <lineage>
        <taxon>Eukaryota</taxon>
        <taxon>Viridiplantae</taxon>
        <taxon>Streptophyta</taxon>
        <taxon>Embryophyta</taxon>
        <taxon>Tracheophyta</taxon>
        <taxon>Spermatophyta</taxon>
        <taxon>Magnoliopsida</taxon>
        <taxon>eudicotyledons</taxon>
        <taxon>Gunneridae</taxon>
        <taxon>Pentapetalae</taxon>
        <taxon>rosids</taxon>
        <taxon>fabids</taxon>
        <taxon>Fabales</taxon>
        <taxon>Fabaceae</taxon>
        <taxon>Papilionoideae</taxon>
        <taxon>50 kb inversion clade</taxon>
        <taxon>NPAAA clade</taxon>
        <taxon>Hologalegina</taxon>
        <taxon>IRL clade</taxon>
        <taxon>Trifolieae</taxon>
        <taxon>Trifolium</taxon>
    </lineage>
</organism>
<reference evidence="2 3" key="1">
    <citation type="journal article" date="2014" name="Am. J. Bot.">
        <title>Genome assembly and annotation for red clover (Trifolium pratense; Fabaceae).</title>
        <authorList>
            <person name="Istvanek J."/>
            <person name="Jaros M."/>
            <person name="Krenek A."/>
            <person name="Repkova J."/>
        </authorList>
    </citation>
    <scope>NUCLEOTIDE SEQUENCE [LARGE SCALE GENOMIC DNA]</scope>
    <source>
        <strain evidence="3">cv. Tatra</strain>
        <tissue evidence="2">Young leaves</tissue>
    </source>
</reference>
<sequence>MIEGLEADEVPVKASANVAAAGEQPNVDEDEGYDTATDEDDDSDSSDDE</sequence>
<evidence type="ECO:0000313" key="2">
    <source>
        <dbReference type="EMBL" id="PNX70887.1"/>
    </source>
</evidence>